<dbReference type="PROSITE" id="PS00018">
    <property type="entry name" value="EF_HAND_1"/>
    <property type="match status" value="2"/>
</dbReference>
<dbReference type="EMBL" id="JAMXLR010000039">
    <property type="protein sequence ID" value="MCO6044811.1"/>
    <property type="molecule type" value="Genomic_DNA"/>
</dbReference>
<keyword evidence="2" id="KW-1185">Reference proteome</keyword>
<protein>
    <submittedName>
        <fullName evidence="1">Uncharacterized protein</fullName>
    </submittedName>
</protein>
<accession>A0A9X2FFK7</accession>
<dbReference type="RefSeq" id="WP_252852926.1">
    <property type="nucleotide sequence ID" value="NZ_JAMXLR010000039.1"/>
</dbReference>
<dbReference type="PANTHER" id="PTHR43576:SF3">
    <property type="entry name" value="ALPHA-L-ARABINOFURANOSIDASE C"/>
    <property type="match status" value="1"/>
</dbReference>
<name>A0A9X2FFK7_9BACT</name>
<dbReference type="InterPro" id="IPR036439">
    <property type="entry name" value="Dockerin_dom_sf"/>
</dbReference>
<dbReference type="SUPFAM" id="SSF51445">
    <property type="entry name" value="(Trans)glycosidases"/>
    <property type="match status" value="1"/>
</dbReference>
<dbReference type="Gene3D" id="2.60.40.1180">
    <property type="entry name" value="Golgi alpha-mannosidase II"/>
    <property type="match status" value="1"/>
</dbReference>
<comment type="caution">
    <text evidence="1">The sequence shown here is derived from an EMBL/GenBank/DDBJ whole genome shotgun (WGS) entry which is preliminary data.</text>
</comment>
<dbReference type="InterPro" id="IPR013780">
    <property type="entry name" value="Glyco_hydro_b"/>
</dbReference>
<dbReference type="Proteomes" id="UP001155241">
    <property type="component" value="Unassembled WGS sequence"/>
</dbReference>
<proteinExistence type="predicted"/>
<dbReference type="Pfam" id="PF00404">
    <property type="entry name" value="Dockerin_1"/>
    <property type="match status" value="1"/>
</dbReference>
<dbReference type="PANTHER" id="PTHR43576">
    <property type="entry name" value="ALPHA-L-ARABINOFURANOSIDASE C-RELATED"/>
    <property type="match status" value="1"/>
</dbReference>
<dbReference type="InterPro" id="IPR017853">
    <property type="entry name" value="GH"/>
</dbReference>
<gene>
    <name evidence="1" type="ORF">NG895_12940</name>
</gene>
<reference evidence="1" key="1">
    <citation type="submission" date="2022-06" db="EMBL/GenBank/DDBJ databases">
        <title>Aeoliella straminimaris, a novel planctomycete from sediments.</title>
        <authorList>
            <person name="Vitorino I.R."/>
            <person name="Lage O.M."/>
        </authorList>
    </citation>
    <scope>NUCLEOTIDE SEQUENCE</scope>
    <source>
        <strain evidence="1">ICT_H6.2</strain>
    </source>
</reference>
<dbReference type="GO" id="GO:0004553">
    <property type="term" value="F:hydrolase activity, hydrolyzing O-glycosyl compounds"/>
    <property type="evidence" value="ECO:0007669"/>
    <property type="project" value="InterPro"/>
</dbReference>
<dbReference type="Gene3D" id="3.20.20.80">
    <property type="entry name" value="Glycosidases"/>
    <property type="match status" value="1"/>
</dbReference>
<dbReference type="GO" id="GO:0000272">
    <property type="term" value="P:polysaccharide catabolic process"/>
    <property type="evidence" value="ECO:0007669"/>
    <property type="project" value="InterPro"/>
</dbReference>
<dbReference type="InterPro" id="IPR018247">
    <property type="entry name" value="EF_Hand_1_Ca_BS"/>
</dbReference>
<sequence>MRRHRYAAMSGVLVVAFLLTPIRSSAQLQANLSVDAGNRLATMPTTGLGIHTSPYYNSLTHASLDDRLEEAGITTLRYGGGGYADVNHWSITRAAWENGTSEAGGCCGGGLTPWFGDASQYGYVGGGSDFANFVRLLDRTSGSQAVVTVNYGSALKLVPDASKPAGVASVVPDFGGQPKEAAAWVAYANSDASLYGTDDDIPIGTDEQGNDWKTAGYWARLRASTTLEYESWAQADGVYDPLNAFLAIDRDDPVGIKYWEIGNETFGTGYYEQNTNGYSVNYDVPYPHYQNNRQGNPELSPAHYGEEVVEYSQLMKSIDPDIKIGAVLTTPPDDWYWDYWPKNGGPDNPNNKHWNPEVLAQAVADIDFVMVHWYPYVGEEYDDQNNNQRHDPGEPVNDGSSLLAFPSQKIPQMIEGATAGVDSGRQAGLRDWLELHGNPDAEIMVTEFNYFGGVWDGGPHHATNYRSAADALFVADAYSSWLEMGVSSVQYLELLTKSFLDDSADLQQGPAFRGVSLVDKLVQPGDEFVQSNSDTDDVRVHAAIAADGSLAIMILNMNLDNVAQIQLDISGFSPGEQGIAFKMEGGTSLQQTVFSGVTSTLNVEVLPRAAAVYVIPSHPKLAGDYNGDGLVDLADYTVWRNSIGRVGEELAADGNGNGTVDTSDYTIWKENFGIGMSATNVGETTVPEPAGGMILLLAGLVFAGVGRR</sequence>
<dbReference type="SUPFAM" id="SSF63446">
    <property type="entry name" value="Type I dockerin domain"/>
    <property type="match status" value="1"/>
</dbReference>
<dbReference type="Gene3D" id="1.10.1330.10">
    <property type="entry name" value="Dockerin domain"/>
    <property type="match status" value="1"/>
</dbReference>
<organism evidence="1 2">
    <name type="scientific">Aeoliella straminimaris</name>
    <dbReference type="NCBI Taxonomy" id="2954799"/>
    <lineage>
        <taxon>Bacteria</taxon>
        <taxon>Pseudomonadati</taxon>
        <taxon>Planctomycetota</taxon>
        <taxon>Planctomycetia</taxon>
        <taxon>Pirellulales</taxon>
        <taxon>Lacipirellulaceae</taxon>
        <taxon>Aeoliella</taxon>
    </lineage>
</organism>
<evidence type="ECO:0000313" key="2">
    <source>
        <dbReference type="Proteomes" id="UP001155241"/>
    </source>
</evidence>
<dbReference type="AlphaFoldDB" id="A0A9X2FFK7"/>
<evidence type="ECO:0000313" key="1">
    <source>
        <dbReference type="EMBL" id="MCO6044811.1"/>
    </source>
</evidence>
<dbReference type="InterPro" id="IPR002105">
    <property type="entry name" value="Dockerin_1_rpt"/>
</dbReference>